<feature type="region of interest" description="Disordered" evidence="1">
    <location>
        <begin position="257"/>
        <end position="286"/>
    </location>
</feature>
<dbReference type="InterPro" id="IPR026092">
    <property type="entry name" value="RAI2/SOBP"/>
</dbReference>
<feature type="region of interest" description="Disordered" evidence="1">
    <location>
        <begin position="1"/>
        <end position="68"/>
    </location>
</feature>
<evidence type="ECO:0000313" key="3">
    <source>
        <dbReference type="Proteomes" id="UP001186944"/>
    </source>
</evidence>
<evidence type="ECO:0000256" key="1">
    <source>
        <dbReference type="SAM" id="MobiDB-lite"/>
    </source>
</evidence>
<proteinExistence type="predicted"/>
<accession>A0AA88YF99</accession>
<keyword evidence="3" id="KW-1185">Reference proteome</keyword>
<feature type="compositionally biased region" description="Pro residues" evidence="1">
    <location>
        <begin position="40"/>
        <end position="50"/>
    </location>
</feature>
<dbReference type="PANTHER" id="PTHR23186">
    <property type="entry name" value="RETINOIC ACID-INDUCED PROTEIN 2"/>
    <property type="match status" value="1"/>
</dbReference>
<dbReference type="EMBL" id="VSWD01000007">
    <property type="protein sequence ID" value="KAK3098058.1"/>
    <property type="molecule type" value="Genomic_DNA"/>
</dbReference>
<protein>
    <submittedName>
        <fullName evidence="2">Uncharacterized protein</fullName>
    </submittedName>
</protein>
<feature type="compositionally biased region" description="Polar residues" evidence="1">
    <location>
        <begin position="1"/>
        <end position="12"/>
    </location>
</feature>
<dbReference type="AlphaFoldDB" id="A0AA88YF99"/>
<feature type="region of interest" description="Disordered" evidence="1">
    <location>
        <begin position="188"/>
        <end position="224"/>
    </location>
</feature>
<gene>
    <name evidence="2" type="ORF">FSP39_015662</name>
</gene>
<sequence>MEYDSDSSSGTISAHRKSPRNISLKRSARSSETSSHLPVNPFPPQLPPVPIAHQNGSPRPYNPASLMPPGASNVPPMTMIMPVPVPVPMPVPIPLPLPITMEKIMEVFDKNKDKTESSVADGTIKTKADCNGLDSRHPLNGRDMKNDINENDINRDLQHVKDERSDFRKSFRHEDTYSDSCEEAIDLSRNSGDKTRQKADDIRLNGAEKLDESTSSAEDEGGIKVPKIHIISPRAEPPLSQQLPLPPIDPKFASRRGLILDAPGVPKRQRSPSPDRRSYARTVPRDVMEAARRRCLRARVRTK</sequence>
<dbReference type="GO" id="GO:0048513">
    <property type="term" value="P:animal organ development"/>
    <property type="evidence" value="ECO:0007669"/>
    <property type="project" value="TreeGrafter"/>
</dbReference>
<name>A0AA88YF99_PINIB</name>
<organism evidence="2 3">
    <name type="scientific">Pinctada imbricata</name>
    <name type="common">Atlantic pearl-oyster</name>
    <name type="synonym">Pinctada martensii</name>
    <dbReference type="NCBI Taxonomy" id="66713"/>
    <lineage>
        <taxon>Eukaryota</taxon>
        <taxon>Metazoa</taxon>
        <taxon>Spiralia</taxon>
        <taxon>Lophotrochozoa</taxon>
        <taxon>Mollusca</taxon>
        <taxon>Bivalvia</taxon>
        <taxon>Autobranchia</taxon>
        <taxon>Pteriomorphia</taxon>
        <taxon>Pterioida</taxon>
        <taxon>Pterioidea</taxon>
        <taxon>Pteriidae</taxon>
        <taxon>Pinctada</taxon>
    </lineage>
</organism>
<feature type="compositionally biased region" description="Basic and acidic residues" evidence="1">
    <location>
        <begin position="191"/>
        <end position="212"/>
    </location>
</feature>
<dbReference type="GO" id="GO:0005634">
    <property type="term" value="C:nucleus"/>
    <property type="evidence" value="ECO:0007669"/>
    <property type="project" value="TreeGrafter"/>
</dbReference>
<reference evidence="2" key="1">
    <citation type="submission" date="2019-08" db="EMBL/GenBank/DDBJ databases">
        <title>The improved chromosome-level genome for the pearl oyster Pinctada fucata martensii using PacBio sequencing and Hi-C.</title>
        <authorList>
            <person name="Zheng Z."/>
        </authorList>
    </citation>
    <scope>NUCLEOTIDE SEQUENCE</scope>
    <source>
        <strain evidence="2">ZZ-2019</strain>
        <tissue evidence="2">Adductor muscle</tissue>
    </source>
</reference>
<dbReference type="PANTHER" id="PTHR23186:SF4">
    <property type="entry name" value="GH22790P"/>
    <property type="match status" value="1"/>
</dbReference>
<dbReference type="Proteomes" id="UP001186944">
    <property type="component" value="Unassembled WGS sequence"/>
</dbReference>
<comment type="caution">
    <text evidence="2">The sequence shown here is derived from an EMBL/GenBank/DDBJ whole genome shotgun (WGS) entry which is preliminary data.</text>
</comment>
<evidence type="ECO:0000313" key="2">
    <source>
        <dbReference type="EMBL" id="KAK3098058.1"/>
    </source>
</evidence>
<feature type="compositionally biased region" description="Basic and acidic residues" evidence="1">
    <location>
        <begin position="273"/>
        <end position="286"/>
    </location>
</feature>